<gene>
    <name evidence="1" type="ORF">HGP29_04860</name>
</gene>
<dbReference type="EMBL" id="JABAIL010000002">
    <property type="protein sequence ID" value="NLR90522.1"/>
    <property type="molecule type" value="Genomic_DNA"/>
</dbReference>
<name>A0A7X8SI24_9BACT</name>
<accession>A0A7X8SI24</accession>
<comment type="caution">
    <text evidence="1">The sequence shown here is derived from an EMBL/GenBank/DDBJ whole genome shotgun (WGS) entry which is preliminary data.</text>
</comment>
<dbReference type="GO" id="GO:0043165">
    <property type="term" value="P:Gram-negative-bacterium-type cell outer membrane assembly"/>
    <property type="evidence" value="ECO:0007669"/>
    <property type="project" value="InterPro"/>
</dbReference>
<dbReference type="AlphaFoldDB" id="A0A7X8SI24"/>
<evidence type="ECO:0000313" key="2">
    <source>
        <dbReference type="Proteomes" id="UP000585050"/>
    </source>
</evidence>
<organism evidence="1 2">
    <name type="scientific">Flammeovirga agarivorans</name>
    <dbReference type="NCBI Taxonomy" id="2726742"/>
    <lineage>
        <taxon>Bacteria</taxon>
        <taxon>Pseudomonadati</taxon>
        <taxon>Bacteroidota</taxon>
        <taxon>Cytophagia</taxon>
        <taxon>Cytophagales</taxon>
        <taxon>Flammeovirgaceae</taxon>
        <taxon>Flammeovirga</taxon>
    </lineage>
</organism>
<proteinExistence type="predicted"/>
<dbReference type="Proteomes" id="UP000585050">
    <property type="component" value="Unassembled WGS sequence"/>
</dbReference>
<sequence length="175" mass="19704">MNNIKFSYKYLIICFLAISACTGVKFTFSGVNIDPRIKTFSIEPYTNEASDGPATMAFQFTDDLTQYILRNTSLLPAPQGQKGDIEFSGAITGYRVTPVSPGGGESQQTQQQRLTITVKTNFINNYDDEKSFDQGFSFFYDFPGNQTVQQVETEAIDVIFEQIIYDTFQKALADW</sequence>
<dbReference type="PROSITE" id="PS51257">
    <property type="entry name" value="PROKAR_LIPOPROTEIN"/>
    <property type="match status" value="1"/>
</dbReference>
<protein>
    <submittedName>
        <fullName evidence="1">LptE family protein</fullName>
    </submittedName>
</protein>
<dbReference type="GO" id="GO:0019867">
    <property type="term" value="C:outer membrane"/>
    <property type="evidence" value="ECO:0007669"/>
    <property type="project" value="InterPro"/>
</dbReference>
<dbReference type="RefSeq" id="WP_168881248.1">
    <property type="nucleotide sequence ID" value="NZ_JABAIL010000002.1"/>
</dbReference>
<dbReference type="InterPro" id="IPR007485">
    <property type="entry name" value="LPS_assembly_LptE"/>
</dbReference>
<dbReference type="Pfam" id="PF04390">
    <property type="entry name" value="LptE"/>
    <property type="match status" value="1"/>
</dbReference>
<reference evidence="1 2" key="1">
    <citation type="submission" date="2020-04" db="EMBL/GenBank/DDBJ databases">
        <title>Flammeovirga sp. SR4, a novel species isolated from seawater.</title>
        <authorList>
            <person name="Wang X."/>
        </authorList>
    </citation>
    <scope>NUCLEOTIDE SEQUENCE [LARGE SCALE GENOMIC DNA]</scope>
    <source>
        <strain evidence="1 2">SR4</strain>
    </source>
</reference>
<evidence type="ECO:0000313" key="1">
    <source>
        <dbReference type="EMBL" id="NLR90522.1"/>
    </source>
</evidence>
<keyword evidence="2" id="KW-1185">Reference proteome</keyword>